<evidence type="ECO:0000256" key="4">
    <source>
        <dbReference type="ARBA" id="ARBA00022833"/>
    </source>
</evidence>
<evidence type="ECO:0000256" key="6">
    <source>
        <dbReference type="ARBA" id="ARBA00023125"/>
    </source>
</evidence>
<dbReference type="InterPro" id="IPR044101">
    <property type="entry name" value="NR_DBD_ROR"/>
</dbReference>
<evidence type="ECO:0000256" key="3">
    <source>
        <dbReference type="ARBA" id="ARBA00022771"/>
    </source>
</evidence>
<evidence type="ECO:0000256" key="11">
    <source>
        <dbReference type="SAM" id="Coils"/>
    </source>
</evidence>
<evidence type="ECO:0000256" key="1">
    <source>
        <dbReference type="ARBA" id="ARBA00004123"/>
    </source>
</evidence>
<evidence type="ECO:0000259" key="12">
    <source>
        <dbReference type="PROSITE" id="PS51030"/>
    </source>
</evidence>
<keyword evidence="4 10" id="KW-0862">Zinc</keyword>
<dbReference type="PANTHER" id="PTHR45805:SF6">
    <property type="entry name" value="NUCLEAR RECEPTOR ROR-BETA"/>
    <property type="match status" value="1"/>
</dbReference>
<comment type="similarity">
    <text evidence="10">Belongs to the nuclear hormone receptor family.</text>
</comment>
<name>A0ABS2XIA3_POLSP</name>
<dbReference type="PROSITE" id="PS51843">
    <property type="entry name" value="NR_LBD"/>
    <property type="match status" value="1"/>
</dbReference>
<gene>
    <name evidence="14" type="primary">Rorb_2</name>
    <name evidence="14" type="ORF">GTO93_0002018</name>
</gene>
<comment type="subcellular location">
    <subcellularLocation>
        <location evidence="1 10">Nucleus</location>
    </subcellularLocation>
</comment>
<dbReference type="PRINTS" id="PR00398">
    <property type="entry name" value="STRDHORMONER"/>
</dbReference>
<evidence type="ECO:0000256" key="9">
    <source>
        <dbReference type="ARBA" id="ARBA00023242"/>
    </source>
</evidence>
<dbReference type="InterPro" id="IPR013088">
    <property type="entry name" value="Znf_NHR/GATA"/>
</dbReference>
<reference evidence="14" key="1">
    <citation type="journal article" date="2021" name="Cell">
        <title>Tracing the genetic footprints of vertebrate landing in non-teleost ray-finned fishes.</title>
        <authorList>
            <person name="Bi X."/>
            <person name="Wang K."/>
            <person name="Yang L."/>
            <person name="Pan H."/>
            <person name="Jiang H."/>
            <person name="Wei Q."/>
            <person name="Fang M."/>
            <person name="Yu H."/>
            <person name="Zhu C."/>
            <person name="Cai Y."/>
            <person name="He Y."/>
            <person name="Gan X."/>
            <person name="Zeng H."/>
            <person name="Yu D."/>
            <person name="Zhu Y."/>
            <person name="Jiang H."/>
            <person name="Qiu Q."/>
            <person name="Yang H."/>
            <person name="Zhang Y.E."/>
            <person name="Wang W."/>
            <person name="Zhu M."/>
            <person name="He S."/>
            <person name="Zhang G."/>
        </authorList>
    </citation>
    <scope>NUCLEOTIDE SEQUENCE</scope>
    <source>
        <strain evidence="14">Pddl_001</strain>
    </source>
</reference>
<accession>A0ABS2XIA3</accession>
<protein>
    <submittedName>
        <fullName evidence="14">RORB protein</fullName>
    </submittedName>
</protein>
<feature type="non-terminal residue" evidence="14">
    <location>
        <position position="440"/>
    </location>
</feature>
<comment type="caution">
    <text evidence="14">The sequence shown here is derived from an EMBL/GenBank/DDBJ whole genome shotgun (WGS) entry which is preliminary data.</text>
</comment>
<feature type="domain" description="NR LBD" evidence="13">
    <location>
        <begin position="196"/>
        <end position="435"/>
    </location>
</feature>
<keyword evidence="6 10" id="KW-0238">DNA-binding</keyword>
<keyword evidence="3 10" id="KW-0863">Zinc-finger</keyword>
<dbReference type="SUPFAM" id="SSF57716">
    <property type="entry name" value="Glucocorticoid receptor-like (DNA-binding domain)"/>
    <property type="match status" value="1"/>
</dbReference>
<keyword evidence="11" id="KW-0175">Coiled coil</keyword>
<dbReference type="EMBL" id="JAAWVQ010035824">
    <property type="protein sequence ID" value="MBN3273947.1"/>
    <property type="molecule type" value="Genomic_DNA"/>
</dbReference>
<dbReference type="Pfam" id="PF00104">
    <property type="entry name" value="Hormone_recep"/>
    <property type="match status" value="1"/>
</dbReference>
<dbReference type="Proteomes" id="UP001166093">
    <property type="component" value="Unassembled WGS sequence"/>
</dbReference>
<dbReference type="SUPFAM" id="SSF48508">
    <property type="entry name" value="Nuclear receptor ligand-binding domain"/>
    <property type="match status" value="1"/>
</dbReference>
<keyword evidence="7 10" id="KW-0804">Transcription</keyword>
<evidence type="ECO:0000313" key="15">
    <source>
        <dbReference type="Proteomes" id="UP001166093"/>
    </source>
</evidence>
<feature type="coiled-coil region" evidence="11">
    <location>
        <begin position="88"/>
        <end position="115"/>
    </location>
</feature>
<keyword evidence="2 10" id="KW-0479">Metal-binding</keyword>
<dbReference type="SMART" id="SM00399">
    <property type="entry name" value="ZnF_C4"/>
    <property type="match status" value="1"/>
</dbReference>
<evidence type="ECO:0000256" key="5">
    <source>
        <dbReference type="ARBA" id="ARBA00023015"/>
    </source>
</evidence>
<evidence type="ECO:0000256" key="7">
    <source>
        <dbReference type="ARBA" id="ARBA00023163"/>
    </source>
</evidence>
<organism evidence="14 15">
    <name type="scientific">Polyodon spathula</name>
    <name type="common">North American paddlefish</name>
    <name type="synonym">Squalus spathula</name>
    <dbReference type="NCBI Taxonomy" id="7913"/>
    <lineage>
        <taxon>Eukaryota</taxon>
        <taxon>Metazoa</taxon>
        <taxon>Chordata</taxon>
        <taxon>Craniata</taxon>
        <taxon>Vertebrata</taxon>
        <taxon>Euteleostomi</taxon>
        <taxon>Actinopterygii</taxon>
        <taxon>Chondrostei</taxon>
        <taxon>Acipenseriformes</taxon>
        <taxon>Polyodontidae</taxon>
        <taxon>Polyodon</taxon>
    </lineage>
</organism>
<dbReference type="PROSITE" id="PS51030">
    <property type="entry name" value="NUCLEAR_REC_DBD_2"/>
    <property type="match status" value="1"/>
</dbReference>
<dbReference type="InterPro" id="IPR001723">
    <property type="entry name" value="Nuclear_hrmn_rcpt"/>
</dbReference>
<feature type="domain" description="Nuclear receptor" evidence="12">
    <location>
        <begin position="5"/>
        <end position="80"/>
    </location>
</feature>
<sequence>AQIEVIPCKICGDKSSGIHYGVITCEGCKGFFRRSQQNNASYSCPRQRNCLIDRTNRNRCQHCRLQKCLALGMSRDAVKFGRMSKKQRDSLYVEVQKHQQRLQEQNGEAEALARVYTSSISNGLGNLDNEIGGTYSNGHIIDLPKTEGGNPYYSVDSTQPSPDQSGIDMAEIKQIKQEPIYDLMPVPNLFTYSSFTNDRIAQNIIKSHLETCQYTVEELQQLAWQTHTYEDIKMYQNKVILFIAPKCLIDRLSYHCIVSTFQRKYLGCDSHLRSRVIDLLKSLGCLEVVLVRMSRAFNPLNNTVLFEGKYGGMQMFKALGSDDLVSAAFDFAKSLCSLHLTEEEIALFSAAVLISPDRPWLMEPRKVQKLQEKIYFALQHVMQKNHLDDDTLAKLIARIPTLSALCNLHTEELQTFKQLHPETVNMLFPPLYKELFNPDS</sequence>
<keyword evidence="15" id="KW-1185">Reference proteome</keyword>
<keyword evidence="5 10" id="KW-0805">Transcription regulation</keyword>
<dbReference type="InterPro" id="IPR000536">
    <property type="entry name" value="Nucl_hrmn_rcpt_lig-bd"/>
</dbReference>
<dbReference type="Gene3D" id="3.30.50.10">
    <property type="entry name" value="Erythroid Transcription Factor GATA-1, subunit A"/>
    <property type="match status" value="1"/>
</dbReference>
<dbReference type="Gene3D" id="1.10.565.10">
    <property type="entry name" value="Retinoid X Receptor"/>
    <property type="match status" value="1"/>
</dbReference>
<evidence type="ECO:0000256" key="8">
    <source>
        <dbReference type="ARBA" id="ARBA00023170"/>
    </source>
</evidence>
<evidence type="ECO:0000256" key="10">
    <source>
        <dbReference type="RuleBase" id="RU004334"/>
    </source>
</evidence>
<dbReference type="Pfam" id="PF00105">
    <property type="entry name" value="zf-C4"/>
    <property type="match status" value="1"/>
</dbReference>
<evidence type="ECO:0000259" key="13">
    <source>
        <dbReference type="PROSITE" id="PS51843"/>
    </source>
</evidence>
<dbReference type="InterPro" id="IPR035500">
    <property type="entry name" value="NHR-like_dom_sf"/>
</dbReference>
<dbReference type="PRINTS" id="PR00047">
    <property type="entry name" value="STROIDFINGER"/>
</dbReference>
<dbReference type="PROSITE" id="PS00031">
    <property type="entry name" value="NUCLEAR_REC_DBD_1"/>
    <property type="match status" value="1"/>
</dbReference>
<dbReference type="CDD" id="cd06968">
    <property type="entry name" value="NR_DBD_ROR"/>
    <property type="match status" value="1"/>
</dbReference>
<dbReference type="SMART" id="SM00430">
    <property type="entry name" value="HOLI"/>
    <property type="match status" value="1"/>
</dbReference>
<feature type="non-terminal residue" evidence="14">
    <location>
        <position position="1"/>
    </location>
</feature>
<evidence type="ECO:0000313" key="14">
    <source>
        <dbReference type="EMBL" id="MBN3273947.1"/>
    </source>
</evidence>
<dbReference type="PANTHER" id="PTHR45805">
    <property type="entry name" value="NUCLEAR HORMONE RECEPTOR HR3-RELATED"/>
    <property type="match status" value="1"/>
</dbReference>
<proteinExistence type="inferred from homology"/>
<keyword evidence="9 10" id="KW-0539">Nucleus</keyword>
<keyword evidence="8 10" id="KW-0675">Receptor</keyword>
<evidence type="ECO:0000256" key="2">
    <source>
        <dbReference type="ARBA" id="ARBA00022723"/>
    </source>
</evidence>
<dbReference type="InterPro" id="IPR001628">
    <property type="entry name" value="Znf_hrmn_rcpt"/>
</dbReference>